<proteinExistence type="predicted"/>
<dbReference type="AlphaFoldDB" id="A0A4Y2X9D3"/>
<accession>A0A4Y2X9D3</accession>
<dbReference type="Proteomes" id="UP000499080">
    <property type="component" value="Unassembled WGS sequence"/>
</dbReference>
<evidence type="ECO:0000313" key="2">
    <source>
        <dbReference type="Proteomes" id="UP000499080"/>
    </source>
</evidence>
<comment type="caution">
    <text evidence="1">The sequence shown here is derived from an EMBL/GenBank/DDBJ whole genome shotgun (WGS) entry which is preliminary data.</text>
</comment>
<protein>
    <submittedName>
        <fullName evidence="1">Uncharacterized protein</fullName>
    </submittedName>
</protein>
<keyword evidence="2" id="KW-1185">Reference proteome</keyword>
<dbReference type="EMBL" id="BGPR01073103">
    <property type="protein sequence ID" value="GBO45806.1"/>
    <property type="molecule type" value="Genomic_DNA"/>
</dbReference>
<dbReference type="OrthoDB" id="6434224at2759"/>
<name>A0A4Y2X9D3_ARAVE</name>
<reference evidence="1 2" key="1">
    <citation type="journal article" date="2019" name="Sci. Rep.">
        <title>Orb-weaving spider Araneus ventricosus genome elucidates the spidroin gene catalogue.</title>
        <authorList>
            <person name="Kono N."/>
            <person name="Nakamura H."/>
            <person name="Ohtoshi R."/>
            <person name="Moran D.A.P."/>
            <person name="Shinohara A."/>
            <person name="Yoshida Y."/>
            <person name="Fujiwara M."/>
            <person name="Mori M."/>
            <person name="Tomita M."/>
            <person name="Arakawa K."/>
        </authorList>
    </citation>
    <scope>NUCLEOTIDE SEQUENCE [LARGE SCALE GENOMIC DNA]</scope>
</reference>
<organism evidence="1 2">
    <name type="scientific">Araneus ventricosus</name>
    <name type="common">Orbweaver spider</name>
    <name type="synonym">Epeira ventricosa</name>
    <dbReference type="NCBI Taxonomy" id="182803"/>
    <lineage>
        <taxon>Eukaryota</taxon>
        <taxon>Metazoa</taxon>
        <taxon>Ecdysozoa</taxon>
        <taxon>Arthropoda</taxon>
        <taxon>Chelicerata</taxon>
        <taxon>Arachnida</taxon>
        <taxon>Araneae</taxon>
        <taxon>Araneomorphae</taxon>
        <taxon>Entelegynae</taxon>
        <taxon>Araneoidea</taxon>
        <taxon>Araneidae</taxon>
        <taxon>Araneus</taxon>
    </lineage>
</organism>
<sequence length="99" mass="10748">MEVKKLGPKSFKSAVAMAKNVENALSEENVECNVVTDSVINQILTQQLNANKHILEMSERVNAISTQNMAVNSITEAPSTSSTVQINGDRIQCQICGKI</sequence>
<evidence type="ECO:0000313" key="1">
    <source>
        <dbReference type="EMBL" id="GBO45806.1"/>
    </source>
</evidence>
<gene>
    <name evidence="1" type="ORF">AVEN_241968_1</name>
</gene>